<reference evidence="2 3" key="1">
    <citation type="submission" date="2013-02" db="EMBL/GenBank/DDBJ databases">
        <title>Genome sequence of Candida maltosa Xu316, a potential industrial strain for xylitol and ethanol production.</title>
        <authorList>
            <person name="Yu J."/>
            <person name="Wang Q."/>
            <person name="Geng X."/>
            <person name="Bao W."/>
            <person name="He P."/>
            <person name="Cai J."/>
        </authorList>
    </citation>
    <scope>NUCLEOTIDE SEQUENCE [LARGE SCALE GENOMIC DNA]</scope>
    <source>
        <strain evidence="3">Xu316</strain>
    </source>
</reference>
<dbReference type="Proteomes" id="UP000011777">
    <property type="component" value="Unassembled WGS sequence"/>
</dbReference>
<dbReference type="EMBL" id="AOGT01001823">
    <property type="protein sequence ID" value="EMG46926.1"/>
    <property type="molecule type" value="Genomic_DNA"/>
</dbReference>
<dbReference type="OrthoDB" id="497541at2759"/>
<organism evidence="2 3">
    <name type="scientific">Candida maltosa (strain Xu316)</name>
    <name type="common">Yeast</name>
    <dbReference type="NCBI Taxonomy" id="1245528"/>
    <lineage>
        <taxon>Eukaryota</taxon>
        <taxon>Fungi</taxon>
        <taxon>Dikarya</taxon>
        <taxon>Ascomycota</taxon>
        <taxon>Saccharomycotina</taxon>
        <taxon>Pichiomycetes</taxon>
        <taxon>Debaryomycetaceae</taxon>
        <taxon>Candida/Lodderomyces clade</taxon>
        <taxon>Candida</taxon>
    </lineage>
</organism>
<dbReference type="OMA" id="TMGIRNM"/>
<evidence type="ECO:0008006" key="4">
    <source>
        <dbReference type="Google" id="ProtNLM"/>
    </source>
</evidence>
<sequence>MDISSAAQQVGSSFFDFDKLALLSVPVVAITAYFTYSKSTNKSKSKSSSSSEKSKLHDALTDYKPQERPFGFWKPNYTYKTPTPPPYPNWDLKTTLPIPYRAFRHKYVVTMGIRKMEPDSWIELDNDWEYFHALKLKRIEERKEKCWALNALCVTAGWEVLEELCNYLPARYPSMFKFENRVMEILPTGETFDLTDPKLNPIVAAAKLIQDDIVLMVEKEDGHYYLEGGCSTLPGFWRLGEKAGLKLDDIHTTSGVPQYEKQLKTGMNKLFRRIDVDSPVVRNNYFIQTDNHLDWSPAIGDEDEGEIGWKKAKEASDISEVFFRSERQCLKRLPISGVLVFTVRTYFIPITELVKEDYVPRRLLDGLNSWTDDIRQYKGFHTFEKVLLPYLEEKAKEQEARGLDYGKEPKDFPYFQ</sequence>
<feature type="transmembrane region" description="Helical" evidence="1">
    <location>
        <begin position="20"/>
        <end position="36"/>
    </location>
</feature>
<protein>
    <recommendedName>
        <fullName evidence="4">HRQ family protein</fullName>
    </recommendedName>
</protein>
<keyword evidence="3" id="KW-1185">Reference proteome</keyword>
<accession>M3IKJ4</accession>
<dbReference type="InterPro" id="IPR021848">
    <property type="entry name" value="HODM_asu-like"/>
</dbReference>
<gene>
    <name evidence="2" type="ORF">G210_2809</name>
</gene>
<evidence type="ECO:0000256" key="1">
    <source>
        <dbReference type="SAM" id="Phobius"/>
    </source>
</evidence>
<dbReference type="eggNOG" id="KOG2515">
    <property type="taxonomic scope" value="Eukaryota"/>
</dbReference>
<dbReference type="Pfam" id="PF11927">
    <property type="entry name" value="HODM_asu-like"/>
    <property type="match status" value="1"/>
</dbReference>
<evidence type="ECO:0000313" key="3">
    <source>
        <dbReference type="Proteomes" id="UP000011777"/>
    </source>
</evidence>
<dbReference type="HOGENOM" id="CLU_025462_0_2_1"/>
<keyword evidence="1" id="KW-0812">Transmembrane</keyword>
<evidence type="ECO:0000313" key="2">
    <source>
        <dbReference type="EMBL" id="EMG46926.1"/>
    </source>
</evidence>
<dbReference type="AlphaFoldDB" id="M3IKJ4"/>
<name>M3IKJ4_CANMX</name>
<keyword evidence="1" id="KW-0472">Membrane</keyword>
<comment type="caution">
    <text evidence="2">The sequence shown here is derived from an EMBL/GenBank/DDBJ whole genome shotgun (WGS) entry which is preliminary data.</text>
</comment>
<dbReference type="STRING" id="1245528.M3IKJ4"/>
<keyword evidence="1" id="KW-1133">Transmembrane helix</keyword>
<proteinExistence type="predicted"/>